<proteinExistence type="predicted"/>
<dbReference type="RefSeq" id="WP_343922561.1">
    <property type="nucleotide sequence ID" value="NZ_BAAAKW010000008.1"/>
</dbReference>
<name>A0ABP4G7D5_9MICO</name>
<sequence length="198" mass="20591">MSQYTGASKGTDANDVAADEQGFTLIELLIYALLLSFIVAIAGGMIFSAVTTSKTVVSMTQNSTAGQLVARSVVTGIRNSSDFQLSAPVGDDQLLVARRAGSGAILDWSCEAWYYSAVDNKVWFTSSDLAILPPTAAEVATWTLLTADVQPASGTAIFSALNDRLSISILGLDGAHRPIDITSSATSRAGASGSLTCF</sequence>
<evidence type="ECO:0000313" key="3">
    <source>
        <dbReference type="Proteomes" id="UP001500943"/>
    </source>
</evidence>
<dbReference type="Proteomes" id="UP001500943">
    <property type="component" value="Unassembled WGS sequence"/>
</dbReference>
<gene>
    <name evidence="2" type="ORF">GCM10009655_02970</name>
</gene>
<keyword evidence="3" id="KW-1185">Reference proteome</keyword>
<accession>A0ABP4G7D5</accession>
<dbReference type="InterPro" id="IPR012902">
    <property type="entry name" value="N_methyl_site"/>
</dbReference>
<keyword evidence="1" id="KW-0812">Transmembrane</keyword>
<organism evidence="2 3">
    <name type="scientific">Rhodoglobus aureus</name>
    <dbReference type="NCBI Taxonomy" id="191497"/>
    <lineage>
        <taxon>Bacteria</taxon>
        <taxon>Bacillati</taxon>
        <taxon>Actinomycetota</taxon>
        <taxon>Actinomycetes</taxon>
        <taxon>Micrococcales</taxon>
        <taxon>Microbacteriaceae</taxon>
        <taxon>Rhodoglobus</taxon>
    </lineage>
</organism>
<protein>
    <recommendedName>
        <fullName evidence="4">Prepilin-type N-terminal cleavage/methylation domain-containing protein</fullName>
    </recommendedName>
</protein>
<dbReference type="EMBL" id="BAAAKW010000008">
    <property type="protein sequence ID" value="GAA1207289.1"/>
    <property type="molecule type" value="Genomic_DNA"/>
</dbReference>
<comment type="caution">
    <text evidence="2">The sequence shown here is derived from an EMBL/GenBank/DDBJ whole genome shotgun (WGS) entry which is preliminary data.</text>
</comment>
<dbReference type="Pfam" id="PF07963">
    <property type="entry name" value="N_methyl"/>
    <property type="match status" value="1"/>
</dbReference>
<keyword evidence="1" id="KW-1133">Transmembrane helix</keyword>
<evidence type="ECO:0000256" key="1">
    <source>
        <dbReference type="SAM" id="Phobius"/>
    </source>
</evidence>
<reference evidence="3" key="1">
    <citation type="journal article" date="2019" name="Int. J. Syst. Evol. Microbiol.">
        <title>The Global Catalogue of Microorganisms (GCM) 10K type strain sequencing project: providing services to taxonomists for standard genome sequencing and annotation.</title>
        <authorList>
            <consortium name="The Broad Institute Genomics Platform"/>
            <consortium name="The Broad Institute Genome Sequencing Center for Infectious Disease"/>
            <person name="Wu L."/>
            <person name="Ma J."/>
        </authorList>
    </citation>
    <scope>NUCLEOTIDE SEQUENCE [LARGE SCALE GENOMIC DNA]</scope>
    <source>
        <strain evidence="3">JCM 12762</strain>
    </source>
</reference>
<feature type="transmembrane region" description="Helical" evidence="1">
    <location>
        <begin position="28"/>
        <end position="50"/>
    </location>
</feature>
<evidence type="ECO:0000313" key="2">
    <source>
        <dbReference type="EMBL" id="GAA1207289.1"/>
    </source>
</evidence>
<keyword evidence="1" id="KW-0472">Membrane</keyword>
<evidence type="ECO:0008006" key="4">
    <source>
        <dbReference type="Google" id="ProtNLM"/>
    </source>
</evidence>